<evidence type="ECO:0000313" key="3">
    <source>
        <dbReference type="Proteomes" id="UP001159363"/>
    </source>
</evidence>
<keyword evidence="3" id="KW-1185">Reference proteome</keyword>
<feature type="region of interest" description="Disordered" evidence="1">
    <location>
        <begin position="478"/>
        <end position="506"/>
    </location>
</feature>
<gene>
    <name evidence="2" type="ORF">PR048_007068</name>
</gene>
<reference evidence="2 3" key="1">
    <citation type="submission" date="2023-02" db="EMBL/GenBank/DDBJ databases">
        <title>LHISI_Scaffold_Assembly.</title>
        <authorList>
            <person name="Stuart O.P."/>
            <person name="Cleave R."/>
            <person name="Magrath M.J.L."/>
            <person name="Mikheyev A.S."/>
        </authorList>
    </citation>
    <scope>NUCLEOTIDE SEQUENCE [LARGE SCALE GENOMIC DNA]</scope>
    <source>
        <strain evidence="2">Daus_M_001</strain>
        <tissue evidence="2">Leg muscle</tissue>
    </source>
</reference>
<feature type="region of interest" description="Disordered" evidence="1">
    <location>
        <begin position="105"/>
        <end position="129"/>
    </location>
</feature>
<evidence type="ECO:0000313" key="2">
    <source>
        <dbReference type="EMBL" id="KAJ8894416.1"/>
    </source>
</evidence>
<accession>A0ABQ9ICN8</accession>
<comment type="caution">
    <text evidence="2">The sequence shown here is derived from an EMBL/GenBank/DDBJ whole genome shotgun (WGS) entry which is preliminary data.</text>
</comment>
<sequence length="867" mass="96679">MRVYKAVKCSLQVIDLANFSVLYLWHTCGFHLVIAHASLAEASSLPDWANQKYVTMTPSTIDSELQCQTASADFIIIGFYGLPSHYGRKSKDVFASKGVNPNPVQSTVWSRGSERGTATSLRAGHSTSAPAGVPRTYRCSSPLASEDFIHEGCRGGVVARLLSYRRARFQSGSLPDFRTWQTCRTIPLASGFSRGSPVPPLNSSATPYSPHFTLIGSQDPVVKIRPNLCNPLSLFIKISRMSAVANRTGLNFTLPSVLEPRSLFHWLLNTHQSTTFLTELHVIGALKCGVFIYWSRVTQDVPDTLCSNDKPGEPICAALSRQLTRLVLYRAATYKCSEGCRGFRSEGRQLVSAACAPCVVLHTGKGGVENPRREVKKENEFCLWRQPMNKVDSTDVGTHWLFAVTVEGDCRASGQYQVPRGLMAKKRAKDKDRGVTREVKGEPRDSKWGCSGLADRTISSGAAVAEWIERFQTTNQQSNEWRQKCPARARERERERERRERERERERERGWQAGLLNCMPQQRTEMKRRCGFSDAGVPILYLVEPGSGNGALCLIDHCVTRKFPYWLGCQLATKYGYLAPHRRPDGLSVRRGTFCYTRPRCAPPVKTISVKEATGEFEERQKPWVQQTSGHCNTLQADPASSAQREPIAMRYIDPHTGEWEGGDEWTGLRGRSSAQSAIVKGRGQLLDLVRRRPTSGRRGQSVRQGENLTLESLGSHVVCMRFSIASRYVCIVRRGQSFNRNVDAVSEPKSCFIVDTHELEVNTLPLVTLRRVHWLPEFHFFELGGGGGNRYGGHSARLAHRCDEALGVRVSVARIAPSLLDLGRAATWSPTRSLFSAFQAEKRRSDKGDINTRIKCAIAAKRKALS</sequence>
<organism evidence="2 3">
    <name type="scientific">Dryococelus australis</name>
    <dbReference type="NCBI Taxonomy" id="614101"/>
    <lineage>
        <taxon>Eukaryota</taxon>
        <taxon>Metazoa</taxon>
        <taxon>Ecdysozoa</taxon>
        <taxon>Arthropoda</taxon>
        <taxon>Hexapoda</taxon>
        <taxon>Insecta</taxon>
        <taxon>Pterygota</taxon>
        <taxon>Neoptera</taxon>
        <taxon>Polyneoptera</taxon>
        <taxon>Phasmatodea</taxon>
        <taxon>Verophasmatodea</taxon>
        <taxon>Anareolatae</taxon>
        <taxon>Phasmatidae</taxon>
        <taxon>Eurycanthinae</taxon>
        <taxon>Dryococelus</taxon>
    </lineage>
</organism>
<feature type="compositionally biased region" description="Basic and acidic residues" evidence="1">
    <location>
        <begin position="488"/>
        <end position="506"/>
    </location>
</feature>
<dbReference type="EMBL" id="JARBHB010000002">
    <property type="protein sequence ID" value="KAJ8894416.1"/>
    <property type="molecule type" value="Genomic_DNA"/>
</dbReference>
<dbReference type="Proteomes" id="UP001159363">
    <property type="component" value="Chromosome 2"/>
</dbReference>
<evidence type="ECO:0000256" key="1">
    <source>
        <dbReference type="SAM" id="MobiDB-lite"/>
    </source>
</evidence>
<proteinExistence type="predicted"/>
<name>A0ABQ9ICN8_9NEOP</name>
<protein>
    <submittedName>
        <fullName evidence="2">Uncharacterized protein</fullName>
    </submittedName>
</protein>